<reference evidence="1 2" key="1">
    <citation type="submission" date="2018-01" db="EMBL/GenBank/DDBJ databases">
        <title>Genome characterization of the sugarcane-associated fungus Trichoderma ghanense CCMA-1212 and their application in lignocelulose bioconversion.</title>
        <authorList>
            <person name="Steindorff A.S."/>
            <person name="Mendes T.D."/>
            <person name="Vilela E.S.D."/>
            <person name="Rodrigues D.S."/>
            <person name="Formighieri E.F."/>
            <person name="Melo I.S."/>
            <person name="Favaro L.C.L."/>
        </authorList>
    </citation>
    <scope>NUCLEOTIDE SEQUENCE [LARGE SCALE GENOMIC DNA]</scope>
    <source>
        <strain evidence="1 2">CCMA-1212</strain>
    </source>
</reference>
<protein>
    <submittedName>
        <fullName evidence="1">Uncharacterized protein</fullName>
    </submittedName>
</protein>
<evidence type="ECO:0000313" key="1">
    <source>
        <dbReference type="EMBL" id="TFB01124.1"/>
    </source>
</evidence>
<name>A0ABY2H0E5_9HYPO</name>
<organism evidence="1 2">
    <name type="scientific">Trichoderma ghanense</name>
    <dbReference type="NCBI Taxonomy" id="65468"/>
    <lineage>
        <taxon>Eukaryota</taxon>
        <taxon>Fungi</taxon>
        <taxon>Dikarya</taxon>
        <taxon>Ascomycota</taxon>
        <taxon>Pezizomycotina</taxon>
        <taxon>Sordariomycetes</taxon>
        <taxon>Hypocreomycetidae</taxon>
        <taxon>Hypocreales</taxon>
        <taxon>Hypocreaceae</taxon>
        <taxon>Trichoderma</taxon>
    </lineage>
</organism>
<dbReference type="EMBL" id="PPTA01000009">
    <property type="protein sequence ID" value="TFB01124.1"/>
    <property type="molecule type" value="Genomic_DNA"/>
</dbReference>
<keyword evidence="2" id="KW-1185">Reference proteome</keyword>
<proteinExistence type="predicted"/>
<comment type="caution">
    <text evidence="1">The sequence shown here is derived from an EMBL/GenBank/DDBJ whole genome shotgun (WGS) entry which is preliminary data.</text>
</comment>
<sequence length="352" mass="37821">MTINISANPIPAGQHFEVLTDDDNMDTAVFFLSEDNRLPGHCLSSAKPTRLECGQLSGLVPGGGKVQAFVVVQAPASTLDICVAMYRDDTHSNFFLLHSLSLGLLVPLRSQRPPLESTFSRLNTSSVGDGLLASLAQKEPDLSSLSTTKPRRWAAGPWLRTQRENIDVVLGTCTLGDGAFVLYESFTGLTHVQFKIFTGNTMIVEPLTNVYSTLQEQPVSAPLLIPPRIGASFSSVAPFSLPPRQASIAPPQAKEPLSAQETKSAASKTSQVIVSGQTLRFCTTLSKGTFVKYSKLDLTIFNFGAATLSHVLAKGEKADQPTIKRWKGTIAAVVAVPTICVALTQDIHKAEE</sequence>
<evidence type="ECO:0000313" key="2">
    <source>
        <dbReference type="Proteomes" id="UP001642720"/>
    </source>
</evidence>
<accession>A0ABY2H0E5</accession>
<dbReference type="Proteomes" id="UP001642720">
    <property type="component" value="Unassembled WGS sequence"/>
</dbReference>
<dbReference type="RefSeq" id="XP_073557325.1">
    <property type="nucleotide sequence ID" value="XM_073703909.1"/>
</dbReference>
<dbReference type="GeneID" id="300578359"/>
<gene>
    <name evidence="1" type="ORF">CCMA1212_006704</name>
</gene>